<keyword evidence="3" id="KW-1185">Reference proteome</keyword>
<name>V6R8N2_GIBZE</name>
<dbReference type="Proteomes" id="UP000070720">
    <property type="component" value="Chromosome 1"/>
</dbReference>
<organism evidence="1 3">
    <name type="scientific">Gibberella zeae (strain ATCC MYA-4620 / CBS 123657 / FGSC 9075 / NRRL 31084 / PH-1)</name>
    <name type="common">Wheat head blight fungus</name>
    <name type="synonym">Fusarium graminearum</name>
    <dbReference type="NCBI Taxonomy" id="229533"/>
    <lineage>
        <taxon>Eukaryota</taxon>
        <taxon>Fungi</taxon>
        <taxon>Dikarya</taxon>
        <taxon>Ascomycota</taxon>
        <taxon>Pezizomycotina</taxon>
        <taxon>Sordariomycetes</taxon>
        <taxon>Hypocreomycetidae</taxon>
        <taxon>Hypocreales</taxon>
        <taxon>Nectriaceae</taxon>
        <taxon>Fusarium</taxon>
    </lineage>
</organism>
<evidence type="ECO:0000313" key="1">
    <source>
        <dbReference type="EMBL" id="CEF75117.1"/>
    </source>
</evidence>
<sequence length="125" mass="13521">MSSSEGTYQLLGRLANNGLTWVLSLHSFNLQPFDEGQSHVLLWGGGLTHCLSALGEKAINLVPSPAAAIGMLHFLQYIIAVVMQEGQPISFMFNPPFFMAGFCSTMPDENEEKQKCSKDAKGNGG</sequence>
<evidence type="ECO:0000313" key="2">
    <source>
        <dbReference type="EnsemblFungi" id="CEF75117"/>
    </source>
</evidence>
<reference evidence="2 3" key="1">
    <citation type="journal article" date="2007" name="Science">
        <title>The Fusarium graminearum genome reveals a link between localized polymorphism and pathogen specialization.</title>
        <authorList>
            <person name="Cuomo C.A."/>
            <person name="Gueldener U."/>
            <person name="Xu J.-R."/>
            <person name="Trail F."/>
            <person name="Turgeon B.G."/>
            <person name="Di Pietro A."/>
            <person name="Walton J.D."/>
            <person name="Ma L.-J."/>
            <person name="Baker S.E."/>
            <person name="Rep M."/>
            <person name="Adam G."/>
            <person name="Antoniw J."/>
            <person name="Baldwin T."/>
            <person name="Calvo S.E."/>
            <person name="Chang Y.-L."/>
            <person name="DeCaprio D."/>
            <person name="Gale L.R."/>
            <person name="Gnerre S."/>
            <person name="Goswami R.S."/>
            <person name="Hammond-Kosack K."/>
            <person name="Harris L.J."/>
            <person name="Hilburn K."/>
            <person name="Kennell J.C."/>
            <person name="Kroken S."/>
            <person name="Magnuson J.K."/>
            <person name="Mannhaupt G."/>
            <person name="Mauceli E.W."/>
            <person name="Mewes H.-W."/>
            <person name="Mitterbauer R."/>
            <person name="Muehlbauer G."/>
            <person name="Muensterkoetter M."/>
            <person name="Nelson D."/>
            <person name="O'Donnell K."/>
            <person name="Ouellet T."/>
            <person name="Qi W."/>
            <person name="Quesneville H."/>
            <person name="Roncero M.I.G."/>
            <person name="Seong K.-Y."/>
            <person name="Tetko I.V."/>
            <person name="Urban M."/>
            <person name="Waalwijk C."/>
            <person name="Ward T.J."/>
            <person name="Yao J."/>
            <person name="Birren B.W."/>
            <person name="Kistler H.C."/>
        </authorList>
    </citation>
    <scope>NUCLEOTIDE SEQUENCE [LARGE SCALE GENOMIC DNA]</scope>
    <source>
        <strain evidence="3">ATCC MYA-4620 / CBS 123657 / FGSC 9075 / NRRL 31084 / PH-1</strain>
        <strain evidence="2">PH-1 / ATCC MYA-4620 / FGSC 9075 / NRRL 31084</strain>
    </source>
</reference>
<dbReference type="AlphaFoldDB" id="V6R8N2"/>
<gene>
    <name evidence="2" type="primary">FG02759.1</name>
    <name evidence="1" type="ORF">FGRAMPH1_01T06623</name>
</gene>
<accession>A0A098D9J0</accession>
<reference evidence="2" key="4">
    <citation type="submission" date="2017-01" db="UniProtKB">
        <authorList>
            <consortium name="EnsemblFungi"/>
        </authorList>
    </citation>
    <scope>IDENTIFICATION</scope>
    <source>
        <strain evidence="2">PH-1 / ATCC MYA-4620 / FGSC 9075 / NRRL 31084</strain>
    </source>
</reference>
<dbReference type="KEGG" id="fgr:FGSG_02759"/>
<dbReference type="RefSeq" id="XP_011318725.1">
    <property type="nucleotide sequence ID" value="XM_011320423.1"/>
</dbReference>
<proteinExistence type="predicted"/>
<dbReference type="EnsemblFungi" id="CEF75117">
    <property type="protein sequence ID" value="CEF75117"/>
    <property type="gene ID" value="FGRRES_02759"/>
</dbReference>
<dbReference type="EMBL" id="HG970332">
    <property type="protein sequence ID" value="CEF75117.1"/>
    <property type="molecule type" value="Genomic_DNA"/>
</dbReference>
<protein>
    <submittedName>
        <fullName evidence="1">Chromosome 1, complete genome</fullName>
    </submittedName>
</protein>
<dbReference type="InParanoid" id="V6R8N2"/>
<dbReference type="HOGENOM" id="CLU_1992850_0_0_1"/>
<reference evidence="2 3" key="2">
    <citation type="journal article" date="2010" name="Nature">
        <title>Comparative genomics reveals mobile pathogenicity chromosomes in Fusarium.</title>
        <authorList>
            <person name="Ma L.J."/>
            <person name="van der Does H.C."/>
            <person name="Borkovich K.A."/>
            <person name="Coleman J.J."/>
            <person name="Daboussi M.J."/>
            <person name="Di Pietro A."/>
            <person name="Dufresne M."/>
            <person name="Freitag M."/>
            <person name="Grabherr M."/>
            <person name="Henrissat B."/>
            <person name="Houterman P.M."/>
            <person name="Kang S."/>
            <person name="Shim W.B."/>
            <person name="Woloshuk C."/>
            <person name="Xie X."/>
            <person name="Xu J.R."/>
            <person name="Antoniw J."/>
            <person name="Baker S.E."/>
            <person name="Bluhm B.H."/>
            <person name="Breakspear A."/>
            <person name="Brown D.W."/>
            <person name="Butchko R.A."/>
            <person name="Chapman S."/>
            <person name="Coulson R."/>
            <person name="Coutinho P.M."/>
            <person name="Danchin E.G."/>
            <person name="Diener A."/>
            <person name="Gale L.R."/>
            <person name="Gardiner D.M."/>
            <person name="Goff S."/>
            <person name="Hammond-Kosack K.E."/>
            <person name="Hilburn K."/>
            <person name="Hua-Van A."/>
            <person name="Jonkers W."/>
            <person name="Kazan K."/>
            <person name="Kodira C.D."/>
            <person name="Koehrsen M."/>
            <person name="Kumar L."/>
            <person name="Lee Y.H."/>
            <person name="Li L."/>
            <person name="Manners J.M."/>
            <person name="Miranda-Saavedra D."/>
            <person name="Mukherjee M."/>
            <person name="Park G."/>
            <person name="Park J."/>
            <person name="Park S.Y."/>
            <person name="Proctor R.H."/>
            <person name="Regev A."/>
            <person name="Ruiz-Roldan M.C."/>
            <person name="Sain D."/>
            <person name="Sakthikumar S."/>
            <person name="Sykes S."/>
            <person name="Schwartz D.C."/>
            <person name="Turgeon B.G."/>
            <person name="Wapinski I."/>
            <person name="Yoder O."/>
            <person name="Young S."/>
            <person name="Zeng Q."/>
            <person name="Zhou S."/>
            <person name="Galagan J."/>
            <person name="Cuomo C.A."/>
            <person name="Kistler H.C."/>
            <person name="Rep M."/>
        </authorList>
    </citation>
    <scope>GENOME REANNOTATION</scope>
    <source>
        <strain evidence="3">ATCC MYA-4620 / CBS 123657 / FGSC 9075 / NRRL 31084 / PH-1</strain>
        <strain evidence="2">PH-1 / ATCC MYA-4620 / FGSC 9075 / NRRL 31084</strain>
    </source>
</reference>
<reference evidence="1 3" key="3">
    <citation type="journal article" date="2015" name="BMC Genomics">
        <title>The completed genome sequence of the pathogenic ascomycete fungus Fusarium graminearum.</title>
        <authorList>
            <person name="King R."/>
            <person name="Urban M."/>
            <person name="Hammond-Kosack M.C."/>
            <person name="Hassani-Pak K."/>
            <person name="Hammond-Kosack K.E."/>
        </authorList>
    </citation>
    <scope>NUCLEOTIDE SEQUENCE [LARGE SCALE GENOMIC DNA]</scope>
    <source>
        <strain evidence="3">ATCC MYA-4620 / CBS 123657 / FGSC 9075 / NRRL 31084 / PH-1</strain>
        <strain evidence="1">PH-1</strain>
    </source>
</reference>
<evidence type="ECO:0000313" key="3">
    <source>
        <dbReference type="Proteomes" id="UP000070720"/>
    </source>
</evidence>
<dbReference type="VEuPathDB" id="FungiDB:FGRAMPH1_01G06623"/>
<accession>V6R8N2</accession>